<gene>
    <name evidence="2" type="ORF">Bpfe_005463</name>
</gene>
<proteinExistence type="predicted"/>
<dbReference type="PANTHER" id="PTHR45713">
    <property type="entry name" value="FTP DOMAIN-CONTAINING PROTEIN"/>
    <property type="match status" value="1"/>
</dbReference>
<dbReference type="AlphaFoldDB" id="A0AAD8C3P7"/>
<evidence type="ECO:0000256" key="1">
    <source>
        <dbReference type="SAM" id="Phobius"/>
    </source>
</evidence>
<protein>
    <submittedName>
        <fullName evidence="2">Multiple epidermal growth factor-like domains protein 11</fullName>
    </submittedName>
</protein>
<keyword evidence="1" id="KW-1133">Transmembrane helix</keyword>
<keyword evidence="1" id="KW-0812">Transmembrane</keyword>
<comment type="caution">
    <text evidence="2">The sequence shown here is derived from an EMBL/GenBank/DDBJ whole genome shotgun (WGS) entry which is preliminary data.</text>
</comment>
<accession>A0AAD8C3P7</accession>
<feature type="transmembrane region" description="Helical" evidence="1">
    <location>
        <begin position="384"/>
        <end position="410"/>
    </location>
</feature>
<dbReference type="InterPro" id="IPR008979">
    <property type="entry name" value="Galactose-bd-like_sf"/>
</dbReference>
<reference evidence="2" key="2">
    <citation type="submission" date="2023-04" db="EMBL/GenBank/DDBJ databases">
        <authorList>
            <person name="Bu L."/>
            <person name="Lu L."/>
            <person name="Laidemitt M.R."/>
            <person name="Zhang S.M."/>
            <person name="Mutuku M."/>
            <person name="Mkoji G."/>
            <person name="Steinauer M."/>
            <person name="Loker E.S."/>
        </authorList>
    </citation>
    <scope>NUCLEOTIDE SEQUENCE</scope>
    <source>
        <strain evidence="2">KasaAsao</strain>
        <tissue evidence="2">Whole Snail</tissue>
    </source>
</reference>
<dbReference type="Gene3D" id="2.60.120.260">
    <property type="entry name" value="Galactose-binding domain-like"/>
    <property type="match status" value="1"/>
</dbReference>
<dbReference type="Pfam" id="PF22633">
    <property type="entry name" value="F5_F8_type_C_2"/>
    <property type="match status" value="1"/>
</dbReference>
<dbReference type="Proteomes" id="UP001233172">
    <property type="component" value="Unassembled WGS sequence"/>
</dbReference>
<organism evidence="2 3">
    <name type="scientific">Biomphalaria pfeifferi</name>
    <name type="common">Bloodfluke planorb</name>
    <name type="synonym">Freshwater snail</name>
    <dbReference type="NCBI Taxonomy" id="112525"/>
    <lineage>
        <taxon>Eukaryota</taxon>
        <taxon>Metazoa</taxon>
        <taxon>Spiralia</taxon>
        <taxon>Lophotrochozoa</taxon>
        <taxon>Mollusca</taxon>
        <taxon>Gastropoda</taxon>
        <taxon>Heterobranchia</taxon>
        <taxon>Euthyneura</taxon>
        <taxon>Panpulmonata</taxon>
        <taxon>Hygrophila</taxon>
        <taxon>Lymnaeoidea</taxon>
        <taxon>Planorbidae</taxon>
        <taxon>Biomphalaria</taxon>
    </lineage>
</organism>
<evidence type="ECO:0000313" key="3">
    <source>
        <dbReference type="Proteomes" id="UP001233172"/>
    </source>
</evidence>
<keyword evidence="3" id="KW-1185">Reference proteome</keyword>
<keyword evidence="1" id="KW-0472">Membrane</keyword>
<name>A0AAD8C3P7_BIOPF</name>
<dbReference type="SUPFAM" id="SSF49785">
    <property type="entry name" value="Galactose-binding domain-like"/>
    <property type="match status" value="1"/>
</dbReference>
<dbReference type="EMBL" id="JASAOG010000015">
    <property type="protein sequence ID" value="KAK0064905.1"/>
    <property type="molecule type" value="Genomic_DNA"/>
</dbReference>
<reference evidence="2" key="1">
    <citation type="journal article" date="2023" name="PLoS Negl. Trop. Dis.">
        <title>A genome sequence for Biomphalaria pfeifferi, the major vector snail for the human-infecting parasite Schistosoma mansoni.</title>
        <authorList>
            <person name="Bu L."/>
            <person name="Lu L."/>
            <person name="Laidemitt M.R."/>
            <person name="Zhang S.M."/>
            <person name="Mutuku M."/>
            <person name="Mkoji G."/>
            <person name="Steinauer M."/>
            <person name="Loker E.S."/>
        </authorList>
    </citation>
    <scope>NUCLEOTIDE SEQUENCE</scope>
    <source>
        <strain evidence="2">KasaAsao</strain>
    </source>
</reference>
<dbReference type="PANTHER" id="PTHR45713:SF6">
    <property type="entry name" value="F5_8 TYPE C DOMAIN-CONTAINING PROTEIN"/>
    <property type="match status" value="1"/>
</dbReference>
<evidence type="ECO:0000313" key="2">
    <source>
        <dbReference type="EMBL" id="KAK0064905.1"/>
    </source>
</evidence>
<dbReference type="InterPro" id="IPR051941">
    <property type="entry name" value="BG_Antigen-Binding_Lectin"/>
</dbReference>
<sequence>MSHSHLEIVSKILHYSFMLSLIIANSRVLALCSENFFGSRCQYKCQCQDLCEGDGSCVGNSSQCLPGWFGLKCQYQDMAERADVQSCLSSSDRQTCQKSSTLDTLLLTWSEPQVFTWLRLIVLETASLQDIDISFKTSLHNFVLECSNRIKFQPDEKTMDIGCNLNVPINKLKIVSKDAAQIKSIFVSGGRNVALLQRTSQSSTYDSEKHYGAHRAVDGSVVPSCIEQGCTHTSLQDGQPSWTVMFDKPYNINKFVLYNRFDDKPDRLKYFGLQALDSNDTTIFSYHDDQSTQMRYAVLYFPGGPVASVRVSEAYKMDDEPVPIVSINEFEAFGDCVPGHWGLDCSTKCPNECQFSCHLETGLCSRPFILSSPTSNECDSFGKWFGAGFGTGIGVTLIIGVTIFVVLYFFQYKCRNSTIKTPPNQHSNKNTCVTNTESYNSHHYDAEEKQYETIFRLGYVKSEMQSDNMVYESVE</sequence>